<evidence type="ECO:0000256" key="4">
    <source>
        <dbReference type="ARBA" id="ARBA00022475"/>
    </source>
</evidence>
<evidence type="ECO:0000256" key="2">
    <source>
        <dbReference type="ARBA" id="ARBA00004651"/>
    </source>
</evidence>
<dbReference type="GO" id="GO:0005524">
    <property type="term" value="F:ATP binding"/>
    <property type="evidence" value="ECO:0007669"/>
    <property type="project" value="UniProtKB-KW"/>
</dbReference>
<dbReference type="Pfam" id="PF00672">
    <property type="entry name" value="HAMP"/>
    <property type="match status" value="1"/>
</dbReference>
<proteinExistence type="predicted"/>
<dbReference type="GO" id="GO:0005886">
    <property type="term" value="C:plasma membrane"/>
    <property type="evidence" value="ECO:0007669"/>
    <property type="project" value="UniProtKB-SubCell"/>
</dbReference>
<evidence type="ECO:0000313" key="18">
    <source>
        <dbReference type="Proteomes" id="UP000178797"/>
    </source>
</evidence>
<dbReference type="PANTHER" id="PTHR45528">
    <property type="entry name" value="SENSOR HISTIDINE KINASE CPXA"/>
    <property type="match status" value="1"/>
</dbReference>
<keyword evidence="6" id="KW-0808">Transferase</keyword>
<feature type="transmembrane region" description="Helical" evidence="14">
    <location>
        <begin position="181"/>
        <end position="204"/>
    </location>
</feature>
<evidence type="ECO:0000259" key="15">
    <source>
        <dbReference type="PROSITE" id="PS50109"/>
    </source>
</evidence>
<keyword evidence="12" id="KW-0902">Two-component regulatory system</keyword>
<dbReference type="InterPro" id="IPR003660">
    <property type="entry name" value="HAMP_dom"/>
</dbReference>
<evidence type="ECO:0000256" key="11">
    <source>
        <dbReference type="ARBA" id="ARBA00022989"/>
    </source>
</evidence>
<dbReference type="SUPFAM" id="SSF47384">
    <property type="entry name" value="Homodimeric domain of signal transducing histidine kinase"/>
    <property type="match status" value="1"/>
</dbReference>
<reference evidence="17 18" key="1">
    <citation type="journal article" date="2016" name="Nat. Commun.">
        <title>Thousands of microbial genomes shed light on interconnected biogeochemical processes in an aquifer system.</title>
        <authorList>
            <person name="Anantharaman K."/>
            <person name="Brown C.T."/>
            <person name="Hug L.A."/>
            <person name="Sharon I."/>
            <person name="Castelle C.J."/>
            <person name="Probst A.J."/>
            <person name="Thomas B.C."/>
            <person name="Singh A."/>
            <person name="Wilkins M.J."/>
            <person name="Karaoz U."/>
            <person name="Brodie E.L."/>
            <person name="Williams K.H."/>
            <person name="Hubbard S.S."/>
            <person name="Banfield J.F."/>
        </authorList>
    </citation>
    <scope>NUCLEOTIDE SEQUENCE [LARGE SCALE GENOMIC DNA]</scope>
</reference>
<evidence type="ECO:0000259" key="16">
    <source>
        <dbReference type="PROSITE" id="PS50885"/>
    </source>
</evidence>
<dbReference type="AlphaFoldDB" id="A0A1F7RZ90"/>
<comment type="catalytic activity">
    <reaction evidence="1">
        <text>ATP + protein L-histidine = ADP + protein N-phospho-L-histidine.</text>
        <dbReference type="EC" id="2.7.13.3"/>
    </reaction>
</comment>
<keyword evidence="13 14" id="KW-0472">Membrane</keyword>
<dbReference type="CDD" id="cd00082">
    <property type="entry name" value="HisKA"/>
    <property type="match status" value="1"/>
</dbReference>
<evidence type="ECO:0000313" key="17">
    <source>
        <dbReference type="EMBL" id="OGL46781.1"/>
    </source>
</evidence>
<dbReference type="Proteomes" id="UP000178797">
    <property type="component" value="Unassembled WGS sequence"/>
</dbReference>
<feature type="non-terminal residue" evidence="17">
    <location>
        <position position="422"/>
    </location>
</feature>
<dbReference type="Gene3D" id="3.30.565.10">
    <property type="entry name" value="Histidine kinase-like ATPase, C-terminal domain"/>
    <property type="match status" value="1"/>
</dbReference>
<evidence type="ECO:0000256" key="10">
    <source>
        <dbReference type="ARBA" id="ARBA00022840"/>
    </source>
</evidence>
<evidence type="ECO:0000256" key="9">
    <source>
        <dbReference type="ARBA" id="ARBA00022777"/>
    </source>
</evidence>
<keyword evidence="11 14" id="KW-1133">Transmembrane helix</keyword>
<evidence type="ECO:0000256" key="13">
    <source>
        <dbReference type="ARBA" id="ARBA00023136"/>
    </source>
</evidence>
<organism evidence="17 18">
    <name type="scientific">Candidatus Schekmanbacteria bacterium RBG_16_38_10</name>
    <dbReference type="NCBI Taxonomy" id="1817879"/>
    <lineage>
        <taxon>Bacteria</taxon>
        <taxon>Candidatus Schekmaniibacteriota</taxon>
    </lineage>
</organism>
<evidence type="ECO:0000256" key="7">
    <source>
        <dbReference type="ARBA" id="ARBA00022692"/>
    </source>
</evidence>
<feature type="domain" description="Histidine kinase" evidence="15">
    <location>
        <begin position="279"/>
        <end position="422"/>
    </location>
</feature>
<dbReference type="PROSITE" id="PS50885">
    <property type="entry name" value="HAMP"/>
    <property type="match status" value="1"/>
</dbReference>
<dbReference type="Gene3D" id="3.30.450.290">
    <property type="match status" value="1"/>
</dbReference>
<dbReference type="PANTHER" id="PTHR45528:SF1">
    <property type="entry name" value="SENSOR HISTIDINE KINASE CPXA"/>
    <property type="match status" value="1"/>
</dbReference>
<dbReference type="CDD" id="cd06225">
    <property type="entry name" value="HAMP"/>
    <property type="match status" value="1"/>
</dbReference>
<feature type="domain" description="HAMP" evidence="16">
    <location>
        <begin position="202"/>
        <end position="254"/>
    </location>
</feature>
<dbReference type="GO" id="GO:0000155">
    <property type="term" value="F:phosphorelay sensor kinase activity"/>
    <property type="evidence" value="ECO:0007669"/>
    <property type="project" value="InterPro"/>
</dbReference>
<comment type="caution">
    <text evidence="17">The sequence shown here is derived from an EMBL/GenBank/DDBJ whole genome shotgun (WGS) entry which is preliminary data.</text>
</comment>
<evidence type="ECO:0000256" key="14">
    <source>
        <dbReference type="SAM" id="Phobius"/>
    </source>
</evidence>
<dbReference type="InterPro" id="IPR003661">
    <property type="entry name" value="HisK_dim/P_dom"/>
</dbReference>
<feature type="transmembrane region" description="Helical" evidence="14">
    <location>
        <begin position="12"/>
        <end position="36"/>
    </location>
</feature>
<evidence type="ECO:0000256" key="8">
    <source>
        <dbReference type="ARBA" id="ARBA00022741"/>
    </source>
</evidence>
<dbReference type="PROSITE" id="PS50109">
    <property type="entry name" value="HIS_KIN"/>
    <property type="match status" value="1"/>
</dbReference>
<dbReference type="SMART" id="SM00388">
    <property type="entry name" value="HisKA"/>
    <property type="match status" value="1"/>
</dbReference>
<dbReference type="Pfam" id="PF00512">
    <property type="entry name" value="HisKA"/>
    <property type="match status" value="1"/>
</dbReference>
<gene>
    <name evidence="17" type="ORF">A2W05_04355</name>
</gene>
<keyword evidence="9" id="KW-0418">Kinase</keyword>
<comment type="subcellular location">
    <subcellularLocation>
        <location evidence="2">Cell membrane</location>
        <topology evidence="2">Multi-pass membrane protein</topology>
    </subcellularLocation>
</comment>
<accession>A0A1F7RZ90</accession>
<evidence type="ECO:0000256" key="1">
    <source>
        <dbReference type="ARBA" id="ARBA00000085"/>
    </source>
</evidence>
<keyword evidence="8" id="KW-0547">Nucleotide-binding</keyword>
<keyword evidence="4" id="KW-1003">Cell membrane</keyword>
<dbReference type="Gene3D" id="1.10.287.130">
    <property type="match status" value="1"/>
</dbReference>
<evidence type="ECO:0000256" key="5">
    <source>
        <dbReference type="ARBA" id="ARBA00022553"/>
    </source>
</evidence>
<dbReference type="SUPFAM" id="SSF158472">
    <property type="entry name" value="HAMP domain-like"/>
    <property type="match status" value="1"/>
</dbReference>
<dbReference type="InterPro" id="IPR005467">
    <property type="entry name" value="His_kinase_dom"/>
</dbReference>
<dbReference type="InterPro" id="IPR036890">
    <property type="entry name" value="HATPase_C_sf"/>
</dbReference>
<name>A0A1F7RZ90_9BACT</name>
<evidence type="ECO:0000256" key="12">
    <source>
        <dbReference type="ARBA" id="ARBA00023012"/>
    </source>
</evidence>
<keyword evidence="10" id="KW-0067">ATP-binding</keyword>
<evidence type="ECO:0000256" key="6">
    <source>
        <dbReference type="ARBA" id="ARBA00022679"/>
    </source>
</evidence>
<protein>
    <recommendedName>
        <fullName evidence="3">histidine kinase</fullName>
        <ecNumber evidence="3">2.7.13.3</ecNumber>
    </recommendedName>
</protein>
<dbReference type="InterPro" id="IPR050398">
    <property type="entry name" value="HssS/ArlS-like"/>
</dbReference>
<dbReference type="Gene3D" id="6.10.340.10">
    <property type="match status" value="1"/>
</dbReference>
<sequence>MKQKFYTRLGFRMTLTIGIILFLVFAFSSYTLIGIFTNDEIERTKKNCLFLSDLIIQNLEHFMISRDIAGVRNFFNTISKSAEIHGASIIASNGVIFFSTNPKTVGMKIPLELLDSVKNADKVFLEDFRKNEKIYSVLRRIENKKECFECHGRGKKIIGVLNINYTFKDSWTRVLYLRNTMVVSAVVSMGFIAVVLYFFNNLFIYRRINKLNRMVERVKGGDLNTKETFRVKDELGNLGDSFNDMVKSLKLAKQELEEQHKQILIQSEKLASIGQLASGIAHEIQNPLAGISGALKVIHSEMNDEDSNKEVLKMILEQVTRLSKTAGDLLSFARPSVPKKISVNLNEIIKQAIFFIQKQAEEQEIKIRKEFEKKSLDILVDPELMKQVFLNIMLNGMQAIKKGGVLSVDYNVNENKTMVEIS</sequence>
<keyword evidence="5" id="KW-0597">Phosphoprotein</keyword>
<evidence type="ECO:0000256" key="3">
    <source>
        <dbReference type="ARBA" id="ARBA00012438"/>
    </source>
</evidence>
<dbReference type="EMBL" id="MGDE01000072">
    <property type="protein sequence ID" value="OGL46781.1"/>
    <property type="molecule type" value="Genomic_DNA"/>
</dbReference>
<dbReference type="EC" id="2.7.13.3" evidence="3"/>
<dbReference type="InterPro" id="IPR036097">
    <property type="entry name" value="HisK_dim/P_sf"/>
</dbReference>
<dbReference type="SMART" id="SM00304">
    <property type="entry name" value="HAMP"/>
    <property type="match status" value="1"/>
</dbReference>
<dbReference type="SUPFAM" id="SSF55874">
    <property type="entry name" value="ATPase domain of HSP90 chaperone/DNA topoisomerase II/histidine kinase"/>
    <property type="match status" value="1"/>
</dbReference>
<keyword evidence="7 14" id="KW-0812">Transmembrane</keyword>